<dbReference type="AlphaFoldDB" id="A0A7X0JRE5"/>
<dbReference type="EMBL" id="JACHHT010000001">
    <property type="protein sequence ID" value="MBB6520001.1"/>
    <property type="molecule type" value="Genomic_DNA"/>
</dbReference>
<dbReference type="InterPro" id="IPR038607">
    <property type="entry name" value="PhoD-like_sf"/>
</dbReference>
<dbReference type="Gene3D" id="3.60.21.70">
    <property type="entry name" value="PhoD-like phosphatase"/>
    <property type="match status" value="1"/>
</dbReference>
<reference evidence="2 3" key="1">
    <citation type="submission" date="2020-08" db="EMBL/GenBank/DDBJ databases">
        <title>Genomic Encyclopedia of Type Strains, Phase IV (KMG-IV): sequencing the most valuable type-strain genomes for metagenomic binning, comparative biology and taxonomic classification.</title>
        <authorList>
            <person name="Goeker M."/>
        </authorList>
    </citation>
    <scope>NUCLEOTIDE SEQUENCE [LARGE SCALE GENOMIC DNA]</scope>
    <source>
        <strain evidence="2 3">DSM 22368</strain>
    </source>
</reference>
<evidence type="ECO:0000313" key="2">
    <source>
        <dbReference type="EMBL" id="MBB6520001.1"/>
    </source>
</evidence>
<comment type="caution">
    <text evidence="2">The sequence shown here is derived from an EMBL/GenBank/DDBJ whole genome shotgun (WGS) entry which is preliminary data.</text>
</comment>
<proteinExistence type="predicted"/>
<evidence type="ECO:0000313" key="3">
    <source>
        <dbReference type="Proteomes" id="UP000528457"/>
    </source>
</evidence>
<protein>
    <submittedName>
        <fullName evidence="2">Phosphodiesterase/alkaline phosphatase D-like protein</fullName>
    </submittedName>
</protein>
<organism evidence="2 3">
    <name type="scientific">Pseudoteredinibacter isoporae</name>
    <dbReference type="NCBI Taxonomy" id="570281"/>
    <lineage>
        <taxon>Bacteria</taxon>
        <taxon>Pseudomonadati</taxon>
        <taxon>Pseudomonadota</taxon>
        <taxon>Gammaproteobacteria</taxon>
        <taxon>Cellvibrionales</taxon>
        <taxon>Cellvibrionaceae</taxon>
        <taxon>Pseudoteredinibacter</taxon>
    </lineage>
</organism>
<dbReference type="Pfam" id="PF09423">
    <property type="entry name" value="PhoD"/>
    <property type="match status" value="1"/>
</dbReference>
<dbReference type="PANTHER" id="PTHR43606">
    <property type="entry name" value="PHOSPHATASE, PUTATIVE (AFU_ORTHOLOGUE AFUA_6G08710)-RELATED"/>
    <property type="match status" value="1"/>
</dbReference>
<name>A0A7X0JRE5_9GAMM</name>
<dbReference type="InterPro" id="IPR029052">
    <property type="entry name" value="Metallo-depent_PP-like"/>
</dbReference>
<gene>
    <name evidence="2" type="ORF">HNR48_000279</name>
</gene>
<dbReference type="PANTHER" id="PTHR43606:SF2">
    <property type="entry name" value="ALKALINE PHOSPHATASE FAMILY PROTEIN (AFU_ORTHOLOGUE AFUA_5G03860)"/>
    <property type="match status" value="1"/>
</dbReference>
<feature type="domain" description="PhoD-like phosphatase metallophosphatase" evidence="1">
    <location>
        <begin position="120"/>
        <end position="428"/>
    </location>
</feature>
<dbReference type="RefSeq" id="WP_166852570.1">
    <property type="nucleotide sequence ID" value="NZ_JAAONY010000001.1"/>
</dbReference>
<keyword evidence="3" id="KW-1185">Reference proteome</keyword>
<dbReference type="SUPFAM" id="SSF56300">
    <property type="entry name" value="Metallo-dependent phosphatases"/>
    <property type="match status" value="1"/>
</dbReference>
<evidence type="ECO:0000259" key="1">
    <source>
        <dbReference type="Pfam" id="PF09423"/>
    </source>
</evidence>
<accession>A0A7X0JRE5</accession>
<dbReference type="CDD" id="cd07389">
    <property type="entry name" value="MPP_PhoD"/>
    <property type="match status" value="1"/>
</dbReference>
<sequence>MPVRCKKPSLGPMFGYTTQESTIVWIRGRRSQKAVLRYRIGENNWQYDDIPLHDNLDFIGIKRIDFNGEQQEVSVQVTLVAEHQTIEDPSTLSWSNSRRTAKGSCRPAPDPNSGFTFLSGSCSHKGYGLFRRGQEVYKRIESSGDSQSDFMMLMGDQVYCDHPGTHGLNILPAWIVGQSKPQRVQGYFRKYRSYYRQKHFQKLMGQMPTFRIFDDHEIENNWKGYLYDPNCDGQEGYKNSKTLLQGLTAYLAYQDSMSGSYQRHFAEADEIDGLRQCARVLDPERTDQWQEKPEHWGYEFSWGLADFLVLDVRSERTDPNQAGANILRDEGQYHRLIEFLKQGDGQRYKFVVSPVPLAPDINADARYGENEEEVPDNELEFEHDDTWRSYPEQRKRLLDKIRTCPEITTMPIFLSGDIHLSNIVEIKRRDDEENFALPCLISSAINWIVFGVQPVSDNEMLLPKLEDGPLLESRQQLRDAPADREDASEYRVEFFEFKNEEDHGHLSYGKRTACTRNNYMKINVDEEGVTAEIIQANGERFGRPWFRSRESLQIVR</sequence>
<dbReference type="InParanoid" id="A0A7X0JRE5"/>
<dbReference type="Proteomes" id="UP000528457">
    <property type="component" value="Unassembled WGS sequence"/>
</dbReference>
<dbReference type="InterPro" id="IPR052900">
    <property type="entry name" value="Phospholipid_Metab_Enz"/>
</dbReference>
<dbReference type="InterPro" id="IPR018946">
    <property type="entry name" value="PhoD-like_MPP"/>
</dbReference>